<dbReference type="SUPFAM" id="SSF82602">
    <property type="entry name" value="Nuclease A inhibitor (NuiA)"/>
    <property type="match status" value="1"/>
</dbReference>
<dbReference type="Gene3D" id="3.40.1460.10">
    <property type="entry name" value="Nuclease A inhibitor-like"/>
    <property type="match status" value="1"/>
</dbReference>
<evidence type="ECO:0000313" key="1">
    <source>
        <dbReference type="EMBL" id="GAA4445361.1"/>
    </source>
</evidence>
<reference evidence="2" key="1">
    <citation type="journal article" date="2019" name="Int. J. Syst. Evol. Microbiol.">
        <title>The Global Catalogue of Microorganisms (GCM) 10K type strain sequencing project: providing services to taxonomists for standard genome sequencing and annotation.</title>
        <authorList>
            <consortium name="The Broad Institute Genomics Platform"/>
            <consortium name="The Broad Institute Genome Sequencing Center for Infectious Disease"/>
            <person name="Wu L."/>
            <person name="Ma J."/>
        </authorList>
    </citation>
    <scope>NUCLEOTIDE SEQUENCE [LARGE SCALE GENOMIC DNA]</scope>
    <source>
        <strain evidence="2">JCM 17926</strain>
    </source>
</reference>
<protein>
    <submittedName>
        <fullName evidence="1">Nuclease A inhibitor family protein</fullName>
    </submittedName>
</protein>
<dbReference type="Proteomes" id="UP001500552">
    <property type="component" value="Unassembled WGS sequence"/>
</dbReference>
<gene>
    <name evidence="1" type="ORF">GCM10023188_48390</name>
</gene>
<organism evidence="1 2">
    <name type="scientific">Pontibacter saemangeumensis</name>
    <dbReference type="NCBI Taxonomy" id="1084525"/>
    <lineage>
        <taxon>Bacteria</taxon>
        <taxon>Pseudomonadati</taxon>
        <taxon>Bacteroidota</taxon>
        <taxon>Cytophagia</taxon>
        <taxon>Cytophagales</taxon>
        <taxon>Hymenobacteraceae</taxon>
        <taxon>Pontibacter</taxon>
    </lineage>
</organism>
<name>A0ABP8M8N4_9BACT</name>
<dbReference type="Pfam" id="PF07924">
    <property type="entry name" value="NuiA"/>
    <property type="match status" value="1"/>
</dbReference>
<comment type="caution">
    <text evidence="1">The sequence shown here is derived from an EMBL/GenBank/DDBJ whole genome shotgun (WGS) entry which is preliminary data.</text>
</comment>
<dbReference type="EMBL" id="BAABHC010000042">
    <property type="protein sequence ID" value="GAA4445361.1"/>
    <property type="molecule type" value="Genomic_DNA"/>
</dbReference>
<accession>A0ABP8M8N4</accession>
<proteinExistence type="predicted"/>
<dbReference type="InterPro" id="IPR012489">
    <property type="entry name" value="NucleaseA_inhib-like"/>
</dbReference>
<keyword evidence="2" id="KW-1185">Reference proteome</keyword>
<dbReference type="InterPro" id="IPR036587">
    <property type="entry name" value="NucleaseA_inhib-like_sf"/>
</dbReference>
<dbReference type="RefSeq" id="WP_345163616.1">
    <property type="nucleotide sequence ID" value="NZ_BAABHC010000042.1"/>
</dbReference>
<evidence type="ECO:0000313" key="2">
    <source>
        <dbReference type="Proteomes" id="UP001500552"/>
    </source>
</evidence>
<sequence>MKMDLQQIESELKQAVNGLLMRSETDEPFEFYYDEQQDGEALNEDTVHKLSGMPAQYPMEVVELDYFFRNQTRAAEETPEELARAERFQQLQAKLKELLPDVKVYRIGENRITAFILGTTQEGKITGLKTVLVET</sequence>